<name>A0ABY6B8G9_9BURK</name>
<evidence type="ECO:0000256" key="2">
    <source>
        <dbReference type="ARBA" id="ARBA00008520"/>
    </source>
</evidence>
<dbReference type="InterPro" id="IPR006059">
    <property type="entry name" value="SBP"/>
</dbReference>
<keyword evidence="5" id="KW-1185">Reference proteome</keyword>
<evidence type="ECO:0000256" key="1">
    <source>
        <dbReference type="ARBA" id="ARBA00004418"/>
    </source>
</evidence>
<reference evidence="4" key="1">
    <citation type="submission" date="2022-10" db="EMBL/GenBank/DDBJ databases">
        <title>Characterization and whole genome sequencing of a new Roseateles species, isolated from fresh water.</title>
        <authorList>
            <person name="Guliayeva D.Y."/>
            <person name="Akhremchuk A.E."/>
            <person name="Sikolenko M.A."/>
            <person name="Valentovich L.N."/>
            <person name="Sidarenka A.V."/>
        </authorList>
    </citation>
    <scope>NUCLEOTIDE SEQUENCE</scope>
    <source>
        <strain evidence="4">BIM B-1768</strain>
    </source>
</reference>
<dbReference type="EMBL" id="CP104562">
    <property type="protein sequence ID" value="UXH80760.1"/>
    <property type="molecule type" value="Genomic_DNA"/>
</dbReference>
<proteinExistence type="inferred from homology"/>
<dbReference type="Pfam" id="PF13416">
    <property type="entry name" value="SBP_bac_8"/>
    <property type="match status" value="1"/>
</dbReference>
<dbReference type="PANTHER" id="PTHR43649:SF32">
    <property type="entry name" value="SUGAR BINDING SECRETED PROTEIN"/>
    <property type="match status" value="1"/>
</dbReference>
<dbReference type="RefSeq" id="WP_261760577.1">
    <property type="nucleotide sequence ID" value="NZ_CP104562.2"/>
</dbReference>
<dbReference type="Proteomes" id="UP001064933">
    <property type="component" value="Chromosome"/>
</dbReference>
<evidence type="ECO:0000313" key="4">
    <source>
        <dbReference type="EMBL" id="UXH80760.1"/>
    </source>
</evidence>
<sequence>MRQPARWLLALCAGLTLAPLAGSGLAASSATPTTATPAGAVKAPVMTLTVAAFPAVDEIVRASLPAWNALHPEVEVKVVSREVNDHHTAMTTALSTAKGLPDVMALEVGYLGRFAQGSGLQDLSQPPYSLRDDQRRFVAYAFDQATTASGSVLAVPTDIGPGTLLYRTDLLSRAGLRESDLTGSWTGYVDAGIKIKAATGAYLMAHARDMKDILIRTGLQPGEGLYFDKDSRPVVTSPRFVRAFELAREVRRQRLDAKVTAWSADWSEGFKRGTIATQMSGAWLAGHLNNWLAPTTRGKWRAAQLPDGAFAAYGGSFFAMARAGDAQRKPMAWAFIRFITMNRDLQLAAFKTQDAFPALLDAHQDAFYEQPLPFLGGQVARREWRDAASHIRAVPVHKQDAFAREVIDTELDKVLERGKDIPTALADAQRLLALRAHR</sequence>
<keyword evidence="3" id="KW-0732">Signal</keyword>
<protein>
    <submittedName>
        <fullName evidence="4">Extracellular solute-binding protein</fullName>
    </submittedName>
</protein>
<feature type="chain" id="PRO_5047154919" evidence="3">
    <location>
        <begin position="27"/>
        <end position="438"/>
    </location>
</feature>
<accession>A0ABY6B8G9</accession>
<dbReference type="SUPFAM" id="SSF53850">
    <property type="entry name" value="Periplasmic binding protein-like II"/>
    <property type="match status" value="1"/>
</dbReference>
<dbReference type="InterPro" id="IPR050490">
    <property type="entry name" value="Bact_solute-bd_prot1"/>
</dbReference>
<comment type="similarity">
    <text evidence="2">Belongs to the bacterial solute-binding protein 1 family.</text>
</comment>
<evidence type="ECO:0000256" key="3">
    <source>
        <dbReference type="SAM" id="SignalP"/>
    </source>
</evidence>
<organism evidence="4 5">
    <name type="scientific">Roseateles amylovorans</name>
    <dbReference type="NCBI Taxonomy" id="2978473"/>
    <lineage>
        <taxon>Bacteria</taxon>
        <taxon>Pseudomonadati</taxon>
        <taxon>Pseudomonadota</taxon>
        <taxon>Betaproteobacteria</taxon>
        <taxon>Burkholderiales</taxon>
        <taxon>Sphaerotilaceae</taxon>
        <taxon>Roseateles</taxon>
    </lineage>
</organism>
<feature type="signal peptide" evidence="3">
    <location>
        <begin position="1"/>
        <end position="26"/>
    </location>
</feature>
<gene>
    <name evidence="4" type="ORF">N4261_13155</name>
</gene>
<comment type="subcellular location">
    <subcellularLocation>
        <location evidence="1">Periplasm</location>
    </subcellularLocation>
</comment>
<dbReference type="PANTHER" id="PTHR43649">
    <property type="entry name" value="ARABINOSE-BINDING PROTEIN-RELATED"/>
    <property type="match status" value="1"/>
</dbReference>
<dbReference type="Gene3D" id="3.40.190.10">
    <property type="entry name" value="Periplasmic binding protein-like II"/>
    <property type="match status" value="2"/>
</dbReference>
<evidence type="ECO:0000313" key="5">
    <source>
        <dbReference type="Proteomes" id="UP001064933"/>
    </source>
</evidence>